<dbReference type="Proteomes" id="UP001165667">
    <property type="component" value="Unassembled WGS sequence"/>
</dbReference>
<feature type="signal peptide" evidence="2">
    <location>
        <begin position="1"/>
        <end position="26"/>
    </location>
</feature>
<accession>A0AA41Z1K0</accession>
<dbReference type="SUPFAM" id="SSF50156">
    <property type="entry name" value="PDZ domain-like"/>
    <property type="match status" value="1"/>
</dbReference>
<gene>
    <name evidence="4" type="ORF">M8523_29210</name>
</gene>
<dbReference type="SMART" id="SM00228">
    <property type="entry name" value="PDZ"/>
    <property type="match status" value="1"/>
</dbReference>
<evidence type="ECO:0000259" key="3">
    <source>
        <dbReference type="SMART" id="SM00228"/>
    </source>
</evidence>
<feature type="chain" id="PRO_5041410678" evidence="2">
    <location>
        <begin position="27"/>
        <end position="202"/>
    </location>
</feature>
<reference evidence="4" key="1">
    <citation type="submission" date="2022-05" db="EMBL/GenBank/DDBJ databases">
        <authorList>
            <person name="Pankratov T."/>
        </authorList>
    </citation>
    <scope>NUCLEOTIDE SEQUENCE</scope>
    <source>
        <strain evidence="4">BP6-180914</strain>
    </source>
</reference>
<keyword evidence="2" id="KW-0732">Signal</keyword>
<dbReference type="Gene3D" id="2.30.42.10">
    <property type="match status" value="1"/>
</dbReference>
<evidence type="ECO:0000313" key="4">
    <source>
        <dbReference type="EMBL" id="MCW6512024.1"/>
    </source>
</evidence>
<evidence type="ECO:0000313" key="5">
    <source>
        <dbReference type="Proteomes" id="UP001165667"/>
    </source>
</evidence>
<evidence type="ECO:0000256" key="2">
    <source>
        <dbReference type="SAM" id="SignalP"/>
    </source>
</evidence>
<evidence type="ECO:0000256" key="1">
    <source>
        <dbReference type="SAM" id="MobiDB-lite"/>
    </source>
</evidence>
<sequence length="202" mass="20959">MVNRTIAAFVALSFLSLQCLPGPALADNQMGYQMLTADQANALPRNGGKLGLDVGRAQQITSGGMTFDLLRVKGVTASSPGAKAGFNVGDQIIAVDGRVFPSVAAFAAYIGSMQPERQISVDYMPSNGGPQEAQRVNVTLGGVRPSTPPQQQQEEPASKGLSTGTKIAIGVGAAALFGCYKMGCFSHRTKTGVVPQADGTRQ</sequence>
<organism evidence="4 5">
    <name type="scientific">Lichenifustis flavocetrariae</name>
    <dbReference type="NCBI Taxonomy" id="2949735"/>
    <lineage>
        <taxon>Bacteria</taxon>
        <taxon>Pseudomonadati</taxon>
        <taxon>Pseudomonadota</taxon>
        <taxon>Alphaproteobacteria</taxon>
        <taxon>Hyphomicrobiales</taxon>
        <taxon>Lichenihabitantaceae</taxon>
        <taxon>Lichenifustis</taxon>
    </lineage>
</organism>
<name>A0AA41Z1K0_9HYPH</name>
<feature type="region of interest" description="Disordered" evidence="1">
    <location>
        <begin position="140"/>
        <end position="161"/>
    </location>
</feature>
<dbReference type="EMBL" id="JAMOIM010000038">
    <property type="protein sequence ID" value="MCW6512024.1"/>
    <property type="molecule type" value="Genomic_DNA"/>
</dbReference>
<dbReference type="Pfam" id="PF13180">
    <property type="entry name" value="PDZ_2"/>
    <property type="match status" value="1"/>
</dbReference>
<protein>
    <submittedName>
        <fullName evidence="4">PDZ domain-containing protein</fullName>
    </submittedName>
</protein>
<dbReference type="InterPro" id="IPR036034">
    <property type="entry name" value="PDZ_sf"/>
</dbReference>
<dbReference type="RefSeq" id="WP_282588402.1">
    <property type="nucleotide sequence ID" value="NZ_JAMOIM010000038.1"/>
</dbReference>
<dbReference type="AlphaFoldDB" id="A0AA41Z1K0"/>
<dbReference type="InterPro" id="IPR001478">
    <property type="entry name" value="PDZ"/>
</dbReference>
<feature type="domain" description="PDZ" evidence="3">
    <location>
        <begin position="48"/>
        <end position="127"/>
    </location>
</feature>
<keyword evidence="5" id="KW-1185">Reference proteome</keyword>
<comment type="caution">
    <text evidence="4">The sequence shown here is derived from an EMBL/GenBank/DDBJ whole genome shotgun (WGS) entry which is preliminary data.</text>
</comment>
<proteinExistence type="predicted"/>